<dbReference type="InterPro" id="IPR029063">
    <property type="entry name" value="SAM-dependent_MTases_sf"/>
</dbReference>
<evidence type="ECO:0000313" key="9">
    <source>
        <dbReference type="Proteomes" id="UP001497512"/>
    </source>
</evidence>
<feature type="region of interest" description="Disordered" evidence="6">
    <location>
        <begin position="17"/>
        <end position="55"/>
    </location>
</feature>
<evidence type="ECO:0000256" key="2">
    <source>
        <dbReference type="ARBA" id="ARBA00022603"/>
    </source>
</evidence>
<evidence type="ECO:0000256" key="1">
    <source>
        <dbReference type="ARBA" id="ARBA00011975"/>
    </source>
</evidence>
<feature type="domain" description="DUF3444" evidence="7">
    <location>
        <begin position="406"/>
        <end position="527"/>
    </location>
</feature>
<dbReference type="InterPro" id="IPR018117">
    <property type="entry name" value="C5_DNA_meth_AS"/>
</dbReference>
<evidence type="ECO:0000256" key="3">
    <source>
        <dbReference type="ARBA" id="ARBA00022679"/>
    </source>
</evidence>
<dbReference type="PANTHER" id="PTHR23068:SF52">
    <property type="entry name" value="DUF3444 DOMAIN-CONTAINING PROTEIN"/>
    <property type="match status" value="1"/>
</dbReference>
<accession>A0ABP0UCN0</accession>
<dbReference type="EC" id="2.1.1.37" evidence="1"/>
<name>A0ABP0UCN0_9BRYO</name>
<sequence>MENLFKKIQELQDEACRLKEEEKERQKGYSASSPQPSSTWNLTTDRQQHSSRTLPPWDGEWLRAFRKDAGPWNGEKLVVLSLFDGIGGIWAALTRLGIPFTGYSSEVSIPALEVLKAKYPEVHHVGDVRKVERMTVTEKVDLVVGGFPCQDLSCMGKREGLHGQRSKLFFDLLHVLKIFNPSWFLVENVASMTWMDRDEISKYLKLQPIELDSIELAPSKRRRLYWTNIPHPARLPRVKNHPSTFVQSCLLDGIALEEKTGIILSNNSYKSNSCQMELVLENGTSELRYLSHVELERIMGYPSNHTSLCIDEAENNSNPMISNVSRYVQTSNTYHKKRGKICGVGGPTRFCTPPASTLGEPLKDSVRWALLGNTFTVPVIAYLVSPLLKSSVRVLAQPVTISDPVKESECSVMDPDDVWALYNEHERPNWYALILRRSGDRFSRCGRPDKKNPLRIEMQYLEITQPYLEGEEDSWNMLRGTGLFELRQQIDCQISWVTFSHRVTSVVKVQDKFFIYPGQDEVWAVCSRKAWSNFFVYVVESSIDISRLQSGRPGNEGFNARCHLLIKTTEHETYRKTDTTLEFTDISLFCFRAPYVFKQQANMLRLEVGAKGRKVRNIESGIRRSKRKRKDTPEALRDDVNEEGEGYIANVFQGTDRVEQKGRAATTDIYDVGYGPQINASIDEESTQQHLADPETIIISDDDD</sequence>
<dbReference type="PANTHER" id="PTHR23068">
    <property type="entry name" value="DNA CYTOSINE-5- -METHYLTRANSFERASE 3-RELATED"/>
    <property type="match status" value="1"/>
</dbReference>
<feature type="active site" evidence="5">
    <location>
        <position position="149"/>
    </location>
</feature>
<keyword evidence="2 5" id="KW-0489">Methyltransferase</keyword>
<keyword evidence="9" id="KW-1185">Reference proteome</keyword>
<protein>
    <recommendedName>
        <fullName evidence="1">DNA (cytosine-5-)-methyltransferase</fullName>
        <ecNumber evidence="1">2.1.1.37</ecNumber>
    </recommendedName>
</protein>
<feature type="compositionally biased region" description="Polar residues" evidence="6">
    <location>
        <begin position="29"/>
        <end position="53"/>
    </location>
</feature>
<keyword evidence="4 5" id="KW-0949">S-adenosyl-L-methionine</keyword>
<feature type="region of interest" description="Disordered" evidence="6">
    <location>
        <begin position="683"/>
        <end position="704"/>
    </location>
</feature>
<dbReference type="InterPro" id="IPR050390">
    <property type="entry name" value="C5-Methyltransferase"/>
</dbReference>
<dbReference type="PROSITE" id="PS00094">
    <property type="entry name" value="C5_MTASE_1"/>
    <property type="match status" value="1"/>
</dbReference>
<evidence type="ECO:0000256" key="5">
    <source>
        <dbReference type="PROSITE-ProRule" id="PRU01016"/>
    </source>
</evidence>
<evidence type="ECO:0000256" key="4">
    <source>
        <dbReference type="ARBA" id="ARBA00022691"/>
    </source>
</evidence>
<dbReference type="Pfam" id="PF11926">
    <property type="entry name" value="DUF3444"/>
    <property type="match status" value="1"/>
</dbReference>
<evidence type="ECO:0000256" key="6">
    <source>
        <dbReference type="SAM" id="MobiDB-lite"/>
    </source>
</evidence>
<dbReference type="Proteomes" id="UP001497512">
    <property type="component" value="Chromosome 3"/>
</dbReference>
<dbReference type="EMBL" id="OZ019895">
    <property type="protein sequence ID" value="CAK9218911.1"/>
    <property type="molecule type" value="Genomic_DNA"/>
</dbReference>
<organism evidence="8 9">
    <name type="scientific">Sphagnum troendelagicum</name>
    <dbReference type="NCBI Taxonomy" id="128251"/>
    <lineage>
        <taxon>Eukaryota</taxon>
        <taxon>Viridiplantae</taxon>
        <taxon>Streptophyta</taxon>
        <taxon>Embryophyta</taxon>
        <taxon>Bryophyta</taxon>
        <taxon>Sphagnophytina</taxon>
        <taxon>Sphagnopsida</taxon>
        <taxon>Sphagnales</taxon>
        <taxon>Sphagnaceae</taxon>
        <taxon>Sphagnum</taxon>
    </lineage>
</organism>
<dbReference type="Gene3D" id="3.40.50.150">
    <property type="entry name" value="Vaccinia Virus protein VP39"/>
    <property type="match status" value="1"/>
</dbReference>
<dbReference type="SUPFAM" id="SSF53335">
    <property type="entry name" value="S-adenosyl-L-methionine-dependent methyltransferases"/>
    <property type="match status" value="1"/>
</dbReference>
<gene>
    <name evidence="8" type="ORF">CSSPTR1EN2_LOCUS14221</name>
</gene>
<reference evidence="8" key="1">
    <citation type="submission" date="2024-02" db="EMBL/GenBank/DDBJ databases">
        <authorList>
            <consortium name="ELIXIR-Norway"/>
            <consortium name="Elixir Norway"/>
        </authorList>
    </citation>
    <scope>NUCLEOTIDE SEQUENCE</scope>
</reference>
<evidence type="ECO:0000313" key="8">
    <source>
        <dbReference type="EMBL" id="CAK9218911.1"/>
    </source>
</evidence>
<keyword evidence="3 5" id="KW-0808">Transferase</keyword>
<comment type="similarity">
    <text evidence="5">Belongs to the class I-like SAM-binding methyltransferase superfamily. C5-methyltransferase family.</text>
</comment>
<evidence type="ECO:0000259" key="7">
    <source>
        <dbReference type="Pfam" id="PF11926"/>
    </source>
</evidence>
<dbReference type="InterPro" id="IPR001525">
    <property type="entry name" value="C5_MeTfrase"/>
</dbReference>
<feature type="compositionally biased region" description="Basic and acidic residues" evidence="6">
    <location>
        <begin position="17"/>
        <end position="27"/>
    </location>
</feature>
<proteinExistence type="inferred from homology"/>
<dbReference type="InterPro" id="IPR024593">
    <property type="entry name" value="DUF3444"/>
</dbReference>
<dbReference type="PROSITE" id="PS51679">
    <property type="entry name" value="SAM_MT_C5"/>
    <property type="match status" value="1"/>
</dbReference>
<dbReference type="Pfam" id="PF00145">
    <property type="entry name" value="DNA_methylase"/>
    <property type="match status" value="1"/>
</dbReference>